<evidence type="ECO:0000313" key="1">
    <source>
        <dbReference type="EMBL" id="DAE08844.1"/>
    </source>
</evidence>
<dbReference type="PROSITE" id="PS51257">
    <property type="entry name" value="PROKAR_LIPOPROTEIN"/>
    <property type="match status" value="1"/>
</dbReference>
<evidence type="ECO:0008006" key="2">
    <source>
        <dbReference type="Google" id="ProtNLM"/>
    </source>
</evidence>
<organism evidence="1">
    <name type="scientific">Podoviridae sp. ct8dV2</name>
    <dbReference type="NCBI Taxonomy" id="2825222"/>
    <lineage>
        <taxon>Viruses</taxon>
        <taxon>Duplodnaviria</taxon>
        <taxon>Heunggongvirae</taxon>
        <taxon>Uroviricota</taxon>
        <taxon>Caudoviricetes</taxon>
    </lineage>
</organism>
<accession>A0A8S5PRJ4</accession>
<name>A0A8S5PRJ4_9CAUD</name>
<sequence length="140" mass="15070">MKKIFIFGLVGFAGVAGLVGCNSTTRAMTQSASGKNLNLDGYVMVGDVEASNVETGTPQGRLIIGRVTYKSRRVGIPADQKVPTTGYFKLTETESLFGTKEKIVEYDFTAGSEAEAERALKVLEEKRKAAETVPDTNAEK</sequence>
<reference evidence="1" key="1">
    <citation type="journal article" date="2021" name="Proc. Natl. Acad. Sci. U.S.A.">
        <title>A Catalog of Tens of Thousands of Viruses from Human Metagenomes Reveals Hidden Associations with Chronic Diseases.</title>
        <authorList>
            <person name="Tisza M.J."/>
            <person name="Buck C.B."/>
        </authorList>
    </citation>
    <scope>NUCLEOTIDE SEQUENCE</scope>
    <source>
        <strain evidence="1">Ct8dV2</strain>
    </source>
</reference>
<dbReference type="EMBL" id="BK015477">
    <property type="protein sequence ID" value="DAE08844.1"/>
    <property type="molecule type" value="Genomic_DNA"/>
</dbReference>
<proteinExistence type="predicted"/>
<protein>
    <recommendedName>
        <fullName evidence="2">Lipoprotein</fullName>
    </recommendedName>
</protein>